<dbReference type="PROSITE" id="PS51088">
    <property type="entry name" value="TEA_2"/>
    <property type="match status" value="1"/>
</dbReference>
<accession>A0A8J4UAI9</accession>
<reference evidence="8" key="1">
    <citation type="submission" date="2020-07" db="EMBL/GenBank/DDBJ databases">
        <title>Clarias magur genome sequencing, assembly and annotation.</title>
        <authorList>
            <person name="Kushwaha B."/>
            <person name="Kumar R."/>
            <person name="Das P."/>
            <person name="Joshi C.G."/>
            <person name="Kumar D."/>
            <person name="Nagpure N.S."/>
            <person name="Pandey M."/>
            <person name="Agarwal S."/>
            <person name="Srivastava S."/>
            <person name="Singh M."/>
            <person name="Sahoo L."/>
            <person name="Jayasankar P."/>
            <person name="Meher P.K."/>
            <person name="Koringa P.G."/>
            <person name="Iquebal M.A."/>
            <person name="Das S.P."/>
            <person name="Bit A."/>
            <person name="Patnaik S."/>
            <person name="Patel N."/>
            <person name="Shah T.M."/>
            <person name="Hinsu A."/>
            <person name="Jena J.K."/>
        </authorList>
    </citation>
    <scope>NUCLEOTIDE SEQUENCE</scope>
    <source>
        <strain evidence="8">CIFAMagur01</strain>
        <tissue evidence="8">Testis</tissue>
    </source>
</reference>
<evidence type="ECO:0000313" key="8">
    <source>
        <dbReference type="EMBL" id="KAF5894234.1"/>
    </source>
</evidence>
<dbReference type="EMBL" id="QNUK01000384">
    <property type="protein sequence ID" value="KAF5894234.1"/>
    <property type="molecule type" value="Genomic_DNA"/>
</dbReference>
<dbReference type="Pfam" id="PF17725">
    <property type="entry name" value="YBD"/>
    <property type="match status" value="1"/>
</dbReference>
<dbReference type="InterPro" id="IPR041086">
    <property type="entry name" value="YBD"/>
</dbReference>
<gene>
    <name evidence="8" type="primary">tead1</name>
    <name evidence="8" type="ORF">DAT39_016074</name>
</gene>
<keyword evidence="5" id="KW-0539">Nucleus</keyword>
<sequence length="317" mass="35793">RNELIARYIKLRTGKTRTRKQVSSHIQVLARRKSRELHTKLKDQSVKDKALQSMAAMSSAQIVSATAIQSKLGLAGLPQPSFPAAPGFWQLPTGHPGSSQDIKPFSQQAYPIQAATALSGYEPPRAPAAAVPAWQGRSIGTSKLRLTEFSSFLEQERDPESYNKHLFVHIGQTSYSYSEPLLESVDIRQIYDKFPEKKGGLKELFGKGPQNAFFLVKFWADLNCNVQEDSGSFYGVTSQYESPDNMTITCSTKVCSFGKQVVEKVETEYARFENGRFVYKINRSPMCEYMINFIHKLKHLPEKYMMNSVLENFTILL</sequence>
<dbReference type="GO" id="GO:0005634">
    <property type="term" value="C:nucleus"/>
    <property type="evidence" value="ECO:0007669"/>
    <property type="project" value="UniProtKB-SubCell"/>
</dbReference>
<evidence type="ECO:0000256" key="4">
    <source>
        <dbReference type="ARBA" id="ARBA00023163"/>
    </source>
</evidence>
<keyword evidence="3" id="KW-0238">DNA-binding</keyword>
<feature type="non-terminal residue" evidence="8">
    <location>
        <position position="317"/>
    </location>
</feature>
<feature type="domain" description="TEA" evidence="7">
    <location>
        <begin position="1"/>
        <end position="36"/>
    </location>
</feature>
<dbReference type="InterPro" id="IPR000818">
    <property type="entry name" value="TEA/ATTS_dom"/>
</dbReference>
<dbReference type="AlphaFoldDB" id="A0A8J4UAI9"/>
<dbReference type="Pfam" id="PF01285">
    <property type="entry name" value="TEA"/>
    <property type="match status" value="1"/>
</dbReference>
<dbReference type="GO" id="GO:0000978">
    <property type="term" value="F:RNA polymerase II cis-regulatory region sequence-specific DNA binding"/>
    <property type="evidence" value="ECO:0007669"/>
    <property type="project" value="TreeGrafter"/>
</dbReference>
<dbReference type="InterPro" id="IPR050937">
    <property type="entry name" value="TEC1_TEAD_TF"/>
</dbReference>
<dbReference type="OrthoDB" id="10006572at2759"/>
<dbReference type="InterPro" id="IPR038096">
    <property type="entry name" value="TEA/ATTS_sf"/>
</dbReference>
<comment type="subcellular location">
    <subcellularLocation>
        <location evidence="1">Nucleus</location>
    </subcellularLocation>
</comment>
<dbReference type="PANTHER" id="PTHR11834">
    <property type="entry name" value="TRANSCRIPTIONAL ENHANCER FACTOR TEF RELATED"/>
    <property type="match status" value="1"/>
</dbReference>
<dbReference type="GO" id="GO:0000981">
    <property type="term" value="F:DNA-binding transcription factor activity, RNA polymerase II-specific"/>
    <property type="evidence" value="ECO:0007669"/>
    <property type="project" value="TreeGrafter"/>
</dbReference>
<name>A0A8J4UAI9_CLAMG</name>
<evidence type="ECO:0000256" key="1">
    <source>
        <dbReference type="ARBA" id="ARBA00004123"/>
    </source>
</evidence>
<comment type="caution">
    <text evidence="8">The sequence shown here is derived from an EMBL/GenBank/DDBJ whole genome shotgun (WGS) entry which is preliminary data.</text>
</comment>
<organism evidence="8 9">
    <name type="scientific">Clarias magur</name>
    <name type="common">Asian catfish</name>
    <name type="synonym">Macropteronotus magur</name>
    <dbReference type="NCBI Taxonomy" id="1594786"/>
    <lineage>
        <taxon>Eukaryota</taxon>
        <taxon>Metazoa</taxon>
        <taxon>Chordata</taxon>
        <taxon>Craniata</taxon>
        <taxon>Vertebrata</taxon>
        <taxon>Euteleostomi</taxon>
        <taxon>Actinopterygii</taxon>
        <taxon>Neopterygii</taxon>
        <taxon>Teleostei</taxon>
        <taxon>Ostariophysi</taxon>
        <taxon>Siluriformes</taxon>
        <taxon>Clariidae</taxon>
        <taxon>Clarias</taxon>
    </lineage>
</organism>
<keyword evidence="2" id="KW-0805">Transcription regulation</keyword>
<dbReference type="FunFam" id="2.70.50.80:FF:000003">
    <property type="entry name" value="Scalloped, isoform D"/>
    <property type="match status" value="1"/>
</dbReference>
<protein>
    <submittedName>
        <fullName evidence="8">Transcriptional enhancer factor TEF-1 isoform X1</fullName>
    </submittedName>
</protein>
<evidence type="ECO:0000256" key="5">
    <source>
        <dbReference type="ARBA" id="ARBA00023242"/>
    </source>
</evidence>
<keyword evidence="9" id="KW-1185">Reference proteome</keyword>
<dbReference type="Gene3D" id="2.70.50.80">
    <property type="match status" value="1"/>
</dbReference>
<evidence type="ECO:0000256" key="2">
    <source>
        <dbReference type="ARBA" id="ARBA00023015"/>
    </source>
</evidence>
<dbReference type="GO" id="GO:0048568">
    <property type="term" value="P:embryonic organ development"/>
    <property type="evidence" value="ECO:0007669"/>
    <property type="project" value="TreeGrafter"/>
</dbReference>
<evidence type="ECO:0000256" key="3">
    <source>
        <dbReference type="ARBA" id="ARBA00023125"/>
    </source>
</evidence>
<dbReference type="PANTHER" id="PTHR11834:SF4">
    <property type="entry name" value="TRANSCRIPTIONAL ENHANCER FACTOR TEF-1"/>
    <property type="match status" value="1"/>
</dbReference>
<keyword evidence="4" id="KW-0804">Transcription</keyword>
<evidence type="ECO:0000313" key="9">
    <source>
        <dbReference type="Proteomes" id="UP000727407"/>
    </source>
</evidence>
<dbReference type="GO" id="GO:0005667">
    <property type="term" value="C:transcription regulator complex"/>
    <property type="evidence" value="ECO:0007669"/>
    <property type="project" value="TreeGrafter"/>
</dbReference>
<dbReference type="Gene3D" id="6.10.20.40">
    <property type="entry name" value="TEA/ATTS domain"/>
    <property type="match status" value="1"/>
</dbReference>
<proteinExistence type="predicted"/>
<dbReference type="Proteomes" id="UP000727407">
    <property type="component" value="Unassembled WGS sequence"/>
</dbReference>
<feature type="non-terminal residue" evidence="8">
    <location>
        <position position="1"/>
    </location>
</feature>
<evidence type="ECO:0000256" key="6">
    <source>
        <dbReference type="PROSITE-ProRule" id="PRU00505"/>
    </source>
</evidence>
<feature type="DNA-binding region" description="TEA" evidence="6">
    <location>
        <begin position="1"/>
        <end position="36"/>
    </location>
</feature>
<dbReference type="GO" id="GO:0035329">
    <property type="term" value="P:hippo signaling"/>
    <property type="evidence" value="ECO:0007669"/>
    <property type="project" value="TreeGrafter"/>
</dbReference>
<evidence type="ECO:0000259" key="7">
    <source>
        <dbReference type="PROSITE" id="PS51088"/>
    </source>
</evidence>